<dbReference type="AlphaFoldDB" id="A0AAE1A4Y1"/>
<sequence length="105" mass="11278">MSPDVILAREIPQGLSTQSTTSLESQYCVGWKQTGIGEEEEKMTISRTGCDVKSSGPRSAVNGLSVYFGPSDPDGMVQREDRMAAGNQGIVQIPSFRSSVKSMGF</sequence>
<comment type="caution">
    <text evidence="1">The sequence shown here is derived from an EMBL/GenBank/DDBJ whole genome shotgun (WGS) entry which is preliminary data.</text>
</comment>
<evidence type="ECO:0000313" key="1">
    <source>
        <dbReference type="EMBL" id="KAK3781404.1"/>
    </source>
</evidence>
<gene>
    <name evidence="1" type="ORF">RRG08_019030</name>
</gene>
<dbReference type="EMBL" id="JAWDGP010002624">
    <property type="protein sequence ID" value="KAK3781404.1"/>
    <property type="molecule type" value="Genomic_DNA"/>
</dbReference>
<organism evidence="1 2">
    <name type="scientific">Elysia crispata</name>
    <name type="common">lettuce slug</name>
    <dbReference type="NCBI Taxonomy" id="231223"/>
    <lineage>
        <taxon>Eukaryota</taxon>
        <taxon>Metazoa</taxon>
        <taxon>Spiralia</taxon>
        <taxon>Lophotrochozoa</taxon>
        <taxon>Mollusca</taxon>
        <taxon>Gastropoda</taxon>
        <taxon>Heterobranchia</taxon>
        <taxon>Euthyneura</taxon>
        <taxon>Panpulmonata</taxon>
        <taxon>Sacoglossa</taxon>
        <taxon>Placobranchoidea</taxon>
        <taxon>Plakobranchidae</taxon>
        <taxon>Elysia</taxon>
    </lineage>
</organism>
<evidence type="ECO:0000313" key="2">
    <source>
        <dbReference type="Proteomes" id="UP001283361"/>
    </source>
</evidence>
<accession>A0AAE1A4Y1</accession>
<keyword evidence="2" id="KW-1185">Reference proteome</keyword>
<reference evidence="1" key="1">
    <citation type="journal article" date="2023" name="G3 (Bethesda)">
        <title>A reference genome for the long-term kleptoplast-retaining sea slug Elysia crispata morphotype clarki.</title>
        <authorList>
            <person name="Eastman K.E."/>
            <person name="Pendleton A.L."/>
            <person name="Shaikh M.A."/>
            <person name="Suttiyut T."/>
            <person name="Ogas R."/>
            <person name="Tomko P."/>
            <person name="Gavelis G."/>
            <person name="Widhalm J.R."/>
            <person name="Wisecaver J.H."/>
        </authorList>
    </citation>
    <scope>NUCLEOTIDE SEQUENCE</scope>
    <source>
        <strain evidence="1">ECLA1</strain>
    </source>
</reference>
<name>A0AAE1A4Y1_9GAST</name>
<protein>
    <submittedName>
        <fullName evidence="1">Uncharacterized protein</fullName>
    </submittedName>
</protein>
<proteinExistence type="predicted"/>
<dbReference type="Proteomes" id="UP001283361">
    <property type="component" value="Unassembled WGS sequence"/>
</dbReference>